<dbReference type="Proteomes" id="UP000233837">
    <property type="component" value="Unassembled WGS sequence"/>
</dbReference>
<dbReference type="AlphaFoldDB" id="A0A2I0V959"/>
<protein>
    <submittedName>
        <fullName evidence="7">PRA1 family protein A2</fullName>
    </submittedName>
</protein>
<dbReference type="GO" id="GO:0016192">
    <property type="term" value="P:vesicle-mediated transport"/>
    <property type="evidence" value="ECO:0007669"/>
    <property type="project" value="UniProtKB-ARBA"/>
</dbReference>
<dbReference type="PANTHER" id="PTHR12859:SF9">
    <property type="entry name" value="PRA1 FAMILY PROTEIN"/>
    <property type="match status" value="1"/>
</dbReference>
<evidence type="ECO:0000256" key="5">
    <source>
        <dbReference type="ARBA" id="ARBA00022989"/>
    </source>
</evidence>
<evidence type="ECO:0000256" key="4">
    <source>
        <dbReference type="ARBA" id="ARBA00022692"/>
    </source>
</evidence>
<gene>
    <name evidence="7" type="primary">PRA1A2</name>
    <name evidence="7" type="ORF">MA16_Dca028229</name>
</gene>
<sequence length="53" mass="6462">MDWGKVTMEDLINDLREVEWSSPPCLVTEFFSRFTFPMSYSKWNSRLKCNLYY</sequence>
<keyword evidence="6" id="KW-0472">Membrane</keyword>
<comment type="subcellular location">
    <subcellularLocation>
        <location evidence="2">Membrane</location>
        <topology evidence="2">Multi-pass membrane protein</topology>
    </subcellularLocation>
</comment>
<reference evidence="7 8" key="2">
    <citation type="journal article" date="2017" name="Nature">
        <title>The Apostasia genome and the evolution of orchids.</title>
        <authorList>
            <person name="Zhang G.Q."/>
            <person name="Liu K.W."/>
            <person name="Li Z."/>
            <person name="Lohaus R."/>
            <person name="Hsiao Y.Y."/>
            <person name="Niu S.C."/>
            <person name="Wang J.Y."/>
            <person name="Lin Y.C."/>
            <person name="Xu Q."/>
            <person name="Chen L.J."/>
            <person name="Yoshida K."/>
            <person name="Fujiwara S."/>
            <person name="Wang Z.W."/>
            <person name="Zhang Y.Q."/>
            <person name="Mitsuda N."/>
            <person name="Wang M."/>
            <person name="Liu G.H."/>
            <person name="Pecoraro L."/>
            <person name="Huang H.X."/>
            <person name="Xiao X.J."/>
            <person name="Lin M."/>
            <person name="Wu X.Y."/>
            <person name="Wu W.L."/>
            <person name="Chen Y.Y."/>
            <person name="Chang S.B."/>
            <person name="Sakamoto S."/>
            <person name="Ohme-Takagi M."/>
            <person name="Yagi M."/>
            <person name="Zeng S.J."/>
            <person name="Shen C.Y."/>
            <person name="Yeh C.M."/>
            <person name="Luo Y.B."/>
            <person name="Tsai W.C."/>
            <person name="Van de Peer Y."/>
            <person name="Liu Z.J."/>
        </authorList>
    </citation>
    <scope>NUCLEOTIDE SEQUENCE [LARGE SCALE GENOMIC DNA]</scope>
    <source>
        <tissue evidence="7">The whole plant</tissue>
    </source>
</reference>
<dbReference type="InterPro" id="IPR004895">
    <property type="entry name" value="Prenylated_rab_accept_PRA1"/>
</dbReference>
<dbReference type="GO" id="GO:0005783">
    <property type="term" value="C:endoplasmic reticulum"/>
    <property type="evidence" value="ECO:0007669"/>
    <property type="project" value="UniProtKB-ARBA"/>
</dbReference>
<comment type="function">
    <text evidence="1">May be involved in both secretory and endocytic intracellular trafficking in the endosomal/prevacuolar compartments.</text>
</comment>
<evidence type="ECO:0000256" key="1">
    <source>
        <dbReference type="ARBA" id="ARBA00002501"/>
    </source>
</evidence>
<evidence type="ECO:0000313" key="7">
    <source>
        <dbReference type="EMBL" id="PKU59947.1"/>
    </source>
</evidence>
<name>A0A2I0V959_9ASPA</name>
<reference evidence="7 8" key="1">
    <citation type="journal article" date="2016" name="Sci. Rep.">
        <title>The Dendrobium catenatum Lindl. genome sequence provides insights into polysaccharide synthase, floral development and adaptive evolution.</title>
        <authorList>
            <person name="Zhang G.Q."/>
            <person name="Xu Q."/>
            <person name="Bian C."/>
            <person name="Tsai W.C."/>
            <person name="Yeh C.M."/>
            <person name="Liu K.W."/>
            <person name="Yoshida K."/>
            <person name="Zhang L.S."/>
            <person name="Chang S.B."/>
            <person name="Chen F."/>
            <person name="Shi Y."/>
            <person name="Su Y.Y."/>
            <person name="Zhang Y.Q."/>
            <person name="Chen L.J."/>
            <person name="Yin Y."/>
            <person name="Lin M."/>
            <person name="Huang H."/>
            <person name="Deng H."/>
            <person name="Wang Z.W."/>
            <person name="Zhu S.L."/>
            <person name="Zhao X."/>
            <person name="Deng C."/>
            <person name="Niu S.C."/>
            <person name="Huang J."/>
            <person name="Wang M."/>
            <person name="Liu G.H."/>
            <person name="Yang H.J."/>
            <person name="Xiao X.J."/>
            <person name="Hsiao Y.Y."/>
            <person name="Wu W.L."/>
            <person name="Chen Y.Y."/>
            <person name="Mitsuda N."/>
            <person name="Ohme-Takagi M."/>
            <person name="Luo Y.B."/>
            <person name="Van de Peer Y."/>
            <person name="Liu Z.J."/>
        </authorList>
    </citation>
    <scope>NUCLEOTIDE SEQUENCE [LARGE SCALE GENOMIC DNA]</scope>
    <source>
        <tissue evidence="7">The whole plant</tissue>
    </source>
</reference>
<dbReference type="PANTHER" id="PTHR12859">
    <property type="entry name" value="PRA1 PROTEIN"/>
    <property type="match status" value="1"/>
</dbReference>
<comment type="similarity">
    <text evidence="3">Belongs to the PRA1 family.</text>
</comment>
<evidence type="ECO:0000256" key="6">
    <source>
        <dbReference type="ARBA" id="ARBA00023136"/>
    </source>
</evidence>
<keyword evidence="8" id="KW-1185">Reference proteome</keyword>
<dbReference type="GO" id="GO:0016020">
    <property type="term" value="C:membrane"/>
    <property type="evidence" value="ECO:0007669"/>
    <property type="project" value="UniProtKB-SubCell"/>
</dbReference>
<accession>A0A2I0V959</accession>
<keyword evidence="5" id="KW-1133">Transmembrane helix</keyword>
<proteinExistence type="inferred from homology"/>
<organism evidence="7 8">
    <name type="scientific">Dendrobium catenatum</name>
    <dbReference type="NCBI Taxonomy" id="906689"/>
    <lineage>
        <taxon>Eukaryota</taxon>
        <taxon>Viridiplantae</taxon>
        <taxon>Streptophyta</taxon>
        <taxon>Embryophyta</taxon>
        <taxon>Tracheophyta</taxon>
        <taxon>Spermatophyta</taxon>
        <taxon>Magnoliopsida</taxon>
        <taxon>Liliopsida</taxon>
        <taxon>Asparagales</taxon>
        <taxon>Orchidaceae</taxon>
        <taxon>Epidendroideae</taxon>
        <taxon>Malaxideae</taxon>
        <taxon>Dendrobiinae</taxon>
        <taxon>Dendrobium</taxon>
    </lineage>
</organism>
<keyword evidence="4" id="KW-0812">Transmembrane</keyword>
<evidence type="ECO:0000256" key="2">
    <source>
        <dbReference type="ARBA" id="ARBA00004141"/>
    </source>
</evidence>
<evidence type="ECO:0000313" key="8">
    <source>
        <dbReference type="Proteomes" id="UP000233837"/>
    </source>
</evidence>
<dbReference type="EMBL" id="KZ505295">
    <property type="protein sequence ID" value="PKU59947.1"/>
    <property type="molecule type" value="Genomic_DNA"/>
</dbReference>
<evidence type="ECO:0000256" key="3">
    <source>
        <dbReference type="ARBA" id="ARBA00006483"/>
    </source>
</evidence>